<dbReference type="EMBL" id="FOMS01000003">
    <property type="protein sequence ID" value="SFD78188.1"/>
    <property type="molecule type" value="Genomic_DNA"/>
</dbReference>
<evidence type="ECO:0008006" key="4">
    <source>
        <dbReference type="Google" id="ProtNLM"/>
    </source>
</evidence>
<evidence type="ECO:0000313" key="2">
    <source>
        <dbReference type="EMBL" id="SFD78188.1"/>
    </source>
</evidence>
<dbReference type="Proteomes" id="UP000325289">
    <property type="component" value="Unassembled WGS sequence"/>
</dbReference>
<gene>
    <name evidence="2" type="ORF">SAMN04515678_10321</name>
</gene>
<keyword evidence="3" id="KW-1185">Reference proteome</keyword>
<dbReference type="OrthoDB" id="7707524at2"/>
<dbReference type="AlphaFoldDB" id="A0A1I1V890"/>
<organism evidence="2 3">
    <name type="scientific">Roseivivax sediminis</name>
    <dbReference type="NCBI Taxonomy" id="936889"/>
    <lineage>
        <taxon>Bacteria</taxon>
        <taxon>Pseudomonadati</taxon>
        <taxon>Pseudomonadota</taxon>
        <taxon>Alphaproteobacteria</taxon>
        <taxon>Rhodobacterales</taxon>
        <taxon>Roseobacteraceae</taxon>
        <taxon>Roseivivax</taxon>
    </lineage>
</organism>
<accession>A0A1I1V890</accession>
<keyword evidence="1" id="KW-0732">Signal</keyword>
<name>A0A1I1V890_9RHOB</name>
<feature type="signal peptide" evidence="1">
    <location>
        <begin position="1"/>
        <end position="24"/>
    </location>
</feature>
<dbReference type="RefSeq" id="WP_149754947.1">
    <property type="nucleotide sequence ID" value="NZ_FOMS01000003.1"/>
</dbReference>
<protein>
    <recommendedName>
        <fullName evidence="4">Tat pathway signal sequence domain protein</fullName>
    </recommendedName>
</protein>
<reference evidence="2 3" key="1">
    <citation type="submission" date="2016-10" db="EMBL/GenBank/DDBJ databases">
        <authorList>
            <person name="Varghese N."/>
            <person name="Submissions S."/>
        </authorList>
    </citation>
    <scope>NUCLEOTIDE SEQUENCE [LARGE SCALE GENOMIC DNA]</scope>
    <source>
        <strain evidence="3">YIM D21,KCTC 23444,ACCC 10710</strain>
    </source>
</reference>
<feature type="chain" id="PRO_5009301906" description="Tat pathway signal sequence domain protein" evidence="1">
    <location>
        <begin position="25"/>
        <end position="144"/>
    </location>
</feature>
<sequence length="144" mass="15118">MISFKPCALITALCAAATATPILAQEELGPRLSIELNAAETDGAACKMSFVVVNGHDSDISKAVFETVLFDAEGQVDRLTLFDFGALPTGRPRVRQFVISGTPCDGLGRVLFNGADTCEAEALDPAACATDLRLESRTGIEVIG</sequence>
<proteinExistence type="predicted"/>
<evidence type="ECO:0000256" key="1">
    <source>
        <dbReference type="SAM" id="SignalP"/>
    </source>
</evidence>
<evidence type="ECO:0000313" key="3">
    <source>
        <dbReference type="Proteomes" id="UP000325289"/>
    </source>
</evidence>